<feature type="compositionally biased region" description="Polar residues" evidence="1">
    <location>
        <begin position="50"/>
        <end position="90"/>
    </location>
</feature>
<accession>A0ABR9B4B0</accession>
<reference evidence="3 4" key="1">
    <citation type="submission" date="2020-09" db="EMBL/GenBank/DDBJ databases">
        <title>Paenibacillus sp. CAU 1523 isolated from sand of Haeundae Beach.</title>
        <authorList>
            <person name="Kim W."/>
        </authorList>
    </citation>
    <scope>NUCLEOTIDE SEQUENCE [LARGE SCALE GENOMIC DNA]</scope>
    <source>
        <strain evidence="3 4">CAU 1523</strain>
    </source>
</reference>
<sequence length="257" mass="27733">MQRTPGSSTTTRSRSQSSSGSTGATSSSSTTRTASSARSSTSSSGRSVMGRNQPSGYATSSSNRQTKGSYTSGSTRHTQTPSSSRSANHNSYRSGSSGQSSRAAQSRSGRGYSNEDRYSQGNRGSAEGVDARRDGNHDEFVMPCFKCKSKQFKQVKKGYQFKWMGLALVLLLFAPFIIVRQLPHGILFFANLYMDSGINAAYYIMELLVSLRELIEVLMYISILLSLPVSIGVGFIGSNKVVQSCLRCGNKRASLAT</sequence>
<evidence type="ECO:0000313" key="3">
    <source>
        <dbReference type="EMBL" id="MBD8501223.1"/>
    </source>
</evidence>
<dbReference type="Proteomes" id="UP000634529">
    <property type="component" value="Unassembled WGS sequence"/>
</dbReference>
<gene>
    <name evidence="3" type="ORF">IFO66_23395</name>
</gene>
<evidence type="ECO:0000256" key="2">
    <source>
        <dbReference type="SAM" id="Phobius"/>
    </source>
</evidence>
<keyword evidence="4" id="KW-1185">Reference proteome</keyword>
<feature type="compositionally biased region" description="Low complexity" evidence="1">
    <location>
        <begin position="91"/>
        <end position="112"/>
    </location>
</feature>
<name>A0ABR9B4B0_9BACL</name>
<dbReference type="RefSeq" id="WP_192027425.1">
    <property type="nucleotide sequence ID" value="NZ_JACYTN010000044.1"/>
</dbReference>
<keyword evidence="2" id="KW-0472">Membrane</keyword>
<evidence type="ECO:0000313" key="4">
    <source>
        <dbReference type="Proteomes" id="UP000634529"/>
    </source>
</evidence>
<feature type="transmembrane region" description="Helical" evidence="2">
    <location>
        <begin position="161"/>
        <end position="179"/>
    </location>
</feature>
<organism evidence="3 4">
    <name type="scientific">Paenibacillus arenosi</name>
    <dbReference type="NCBI Taxonomy" id="2774142"/>
    <lineage>
        <taxon>Bacteria</taxon>
        <taxon>Bacillati</taxon>
        <taxon>Bacillota</taxon>
        <taxon>Bacilli</taxon>
        <taxon>Bacillales</taxon>
        <taxon>Paenibacillaceae</taxon>
        <taxon>Paenibacillus</taxon>
    </lineage>
</organism>
<feature type="region of interest" description="Disordered" evidence="1">
    <location>
        <begin position="1"/>
        <end position="134"/>
    </location>
</feature>
<proteinExistence type="predicted"/>
<feature type="transmembrane region" description="Helical" evidence="2">
    <location>
        <begin position="217"/>
        <end position="237"/>
    </location>
</feature>
<dbReference type="EMBL" id="JACYTN010000044">
    <property type="protein sequence ID" value="MBD8501223.1"/>
    <property type="molecule type" value="Genomic_DNA"/>
</dbReference>
<comment type="caution">
    <text evidence="3">The sequence shown here is derived from an EMBL/GenBank/DDBJ whole genome shotgun (WGS) entry which is preliminary data.</text>
</comment>
<keyword evidence="2" id="KW-1133">Transmembrane helix</keyword>
<keyword evidence="2" id="KW-0812">Transmembrane</keyword>
<feature type="compositionally biased region" description="Low complexity" evidence="1">
    <location>
        <begin position="7"/>
        <end position="47"/>
    </location>
</feature>
<evidence type="ECO:0000256" key="1">
    <source>
        <dbReference type="SAM" id="MobiDB-lite"/>
    </source>
</evidence>
<protein>
    <submittedName>
        <fullName evidence="3">Uncharacterized protein</fullName>
    </submittedName>
</protein>